<dbReference type="Proteomes" id="UP000046155">
    <property type="component" value="Unassembled WGS sequence"/>
</dbReference>
<keyword evidence="1" id="KW-0472">Membrane</keyword>
<name>A0A0B7MJE5_9FIRM</name>
<dbReference type="Pfam" id="PF17231">
    <property type="entry name" value="DUF5305"/>
    <property type="match status" value="1"/>
</dbReference>
<evidence type="ECO:0000256" key="1">
    <source>
        <dbReference type="SAM" id="Phobius"/>
    </source>
</evidence>
<organism evidence="2 3">
    <name type="scientific">Syntrophaceticus schinkii</name>
    <dbReference type="NCBI Taxonomy" id="499207"/>
    <lineage>
        <taxon>Bacteria</taxon>
        <taxon>Bacillati</taxon>
        <taxon>Bacillota</taxon>
        <taxon>Clostridia</taxon>
        <taxon>Thermoanaerobacterales</taxon>
        <taxon>Thermoanaerobacterales Family III. Incertae Sedis</taxon>
        <taxon>Syntrophaceticus</taxon>
    </lineage>
</organism>
<protein>
    <recommendedName>
        <fullName evidence="4">DUF5305 domain-containing protein</fullName>
    </recommendedName>
</protein>
<sequence length="385" mass="43821">MEVEIDEPREFYWRGMGYGMYLRKIGLGKKTRFFLLAIVGLLMVLSVYNIYRVFGEPLMIKKNVPIYSFQHQGKMDYRVQLKPNTILSETYLDSDEVYYSKLVESIDTDFSYRYTADQPAKLKVIYGVVAVVEAPEMWRKEFPLVPETVLEEEGKTISFSRPFSFNLEPYQEYLRKANEQLGVSSREPRVVVRADINVVAESTAGKSSEKLTPSMEIPLASGKFKIGGTLSPEDSGALRAAEMVPNPRLQDRRMRAVLFLGILTVLGAILLLWTEVKEPVPVREADLIWRQYRDRLVKAGKEFSVPDDLVFVPLGSIDDLIKVADEAGKPLIFQDATAPEMKPRCYVLDGLTFYQYTITDFEVVTLQNDMETVFPSGEAVQPARD</sequence>
<evidence type="ECO:0008006" key="4">
    <source>
        <dbReference type="Google" id="ProtNLM"/>
    </source>
</evidence>
<gene>
    <name evidence="2" type="ORF">SSCH_170032</name>
</gene>
<reference evidence="3" key="1">
    <citation type="submission" date="2015-01" db="EMBL/GenBank/DDBJ databases">
        <authorList>
            <person name="Manzoor Shahid"/>
            <person name="Zubair Saima"/>
        </authorList>
    </citation>
    <scope>NUCLEOTIDE SEQUENCE [LARGE SCALE GENOMIC DNA]</scope>
    <source>
        <strain evidence="3">Sp3</strain>
    </source>
</reference>
<keyword evidence="1" id="KW-0812">Transmembrane</keyword>
<proteinExistence type="predicted"/>
<feature type="transmembrane region" description="Helical" evidence="1">
    <location>
        <begin position="256"/>
        <end position="273"/>
    </location>
</feature>
<feature type="transmembrane region" description="Helical" evidence="1">
    <location>
        <begin position="33"/>
        <end position="51"/>
    </location>
</feature>
<accession>A0A0B7MJE5</accession>
<dbReference type="RefSeq" id="WP_044664489.1">
    <property type="nucleotide sequence ID" value="NZ_CDRZ01000079.1"/>
</dbReference>
<dbReference type="InterPro" id="IPR035185">
    <property type="entry name" value="DUF5305"/>
</dbReference>
<evidence type="ECO:0000313" key="3">
    <source>
        <dbReference type="Proteomes" id="UP000046155"/>
    </source>
</evidence>
<dbReference type="EMBL" id="CDRZ01000079">
    <property type="protein sequence ID" value="CEO88298.1"/>
    <property type="molecule type" value="Genomic_DNA"/>
</dbReference>
<evidence type="ECO:0000313" key="2">
    <source>
        <dbReference type="EMBL" id="CEO88298.1"/>
    </source>
</evidence>
<dbReference type="OrthoDB" id="1952037at2"/>
<keyword evidence="3" id="KW-1185">Reference proteome</keyword>
<keyword evidence="1" id="KW-1133">Transmembrane helix</keyword>
<dbReference type="AlphaFoldDB" id="A0A0B7MJE5"/>